<reference evidence="2" key="1">
    <citation type="journal article" date="2019" name="Sci. Rep.">
        <title>Draft genome of Tanacetum cinerariifolium, the natural source of mosquito coil.</title>
        <authorList>
            <person name="Yamashiro T."/>
            <person name="Shiraishi A."/>
            <person name="Satake H."/>
            <person name="Nakayama K."/>
        </authorList>
    </citation>
    <scope>NUCLEOTIDE SEQUENCE</scope>
</reference>
<keyword evidence="2" id="KW-0695">RNA-directed DNA polymerase</keyword>
<keyword evidence="2" id="KW-0548">Nucleotidyltransferase</keyword>
<organism evidence="2">
    <name type="scientific">Tanacetum cinerariifolium</name>
    <name type="common">Dalmatian daisy</name>
    <name type="synonym">Chrysanthemum cinerariifolium</name>
    <dbReference type="NCBI Taxonomy" id="118510"/>
    <lineage>
        <taxon>Eukaryota</taxon>
        <taxon>Viridiplantae</taxon>
        <taxon>Streptophyta</taxon>
        <taxon>Embryophyta</taxon>
        <taxon>Tracheophyta</taxon>
        <taxon>Spermatophyta</taxon>
        <taxon>Magnoliopsida</taxon>
        <taxon>eudicotyledons</taxon>
        <taxon>Gunneridae</taxon>
        <taxon>Pentapetalae</taxon>
        <taxon>asterids</taxon>
        <taxon>campanulids</taxon>
        <taxon>Asterales</taxon>
        <taxon>Asteraceae</taxon>
        <taxon>Asteroideae</taxon>
        <taxon>Anthemideae</taxon>
        <taxon>Anthemidinae</taxon>
        <taxon>Tanacetum</taxon>
    </lineage>
</organism>
<feature type="compositionally biased region" description="Gly residues" evidence="1">
    <location>
        <begin position="18"/>
        <end position="29"/>
    </location>
</feature>
<dbReference type="EMBL" id="BKCJ010197918">
    <property type="protein sequence ID" value="GEY66108.1"/>
    <property type="molecule type" value="Genomic_DNA"/>
</dbReference>
<evidence type="ECO:0000313" key="2">
    <source>
        <dbReference type="EMBL" id="GEY66108.1"/>
    </source>
</evidence>
<comment type="caution">
    <text evidence="2">The sequence shown here is derived from an EMBL/GenBank/DDBJ whole genome shotgun (WGS) entry which is preliminary data.</text>
</comment>
<name>A0A699HTC5_TANCI</name>
<dbReference type="AlphaFoldDB" id="A0A699HTC5"/>
<feature type="region of interest" description="Disordered" evidence="1">
    <location>
        <begin position="1"/>
        <end position="60"/>
    </location>
</feature>
<dbReference type="GO" id="GO:0003964">
    <property type="term" value="F:RNA-directed DNA polymerase activity"/>
    <property type="evidence" value="ECO:0007669"/>
    <property type="project" value="UniProtKB-KW"/>
</dbReference>
<keyword evidence="2" id="KW-0808">Transferase</keyword>
<accession>A0A699HTC5</accession>
<evidence type="ECO:0000256" key="1">
    <source>
        <dbReference type="SAM" id="MobiDB-lite"/>
    </source>
</evidence>
<gene>
    <name evidence="2" type="ORF">Tci_438082</name>
</gene>
<proteinExistence type="predicted"/>
<sequence length="187" mass="20327">MPPKMRTRSAGRPAAESLGGGTGVWVGRGGRGRRPREGNDECVNDLNSQGNDQGMRANGGVEGVNGNVEGANRGAPDFSTIIAQQLQNLLPAMLAQVGNQENVRNQNGCSYKEFLACNPKEYDGKEGALVLTQWIEKMKNVFHELARLVPHLVTPESRMNERYVYGLDPQIHGMVAATEPKTIQKAV</sequence>
<protein>
    <submittedName>
        <fullName evidence="2">Reverse transcriptase domain-containing protein</fullName>
    </submittedName>
</protein>